<dbReference type="Proteomes" id="UP000248291">
    <property type="component" value="Unassembled WGS sequence"/>
</dbReference>
<protein>
    <submittedName>
        <fullName evidence="1">Uncharacterized protein</fullName>
    </submittedName>
</protein>
<name>A0AAN4Q314_PSESF</name>
<sequence length="40" mass="4819">MIYTDLNIRMKTRRTMPQLIILMQSACNQTNLQNLKNYNM</sequence>
<accession>A0AAN4Q314</accession>
<dbReference type="EMBL" id="BGKA01000079">
    <property type="protein sequence ID" value="GBH16241.1"/>
    <property type="molecule type" value="Genomic_DNA"/>
</dbReference>
<proteinExistence type="predicted"/>
<evidence type="ECO:0000313" key="1">
    <source>
        <dbReference type="EMBL" id="GBH16241.1"/>
    </source>
</evidence>
<comment type="caution">
    <text evidence="1">The sequence shown here is derived from an EMBL/GenBank/DDBJ whole genome shotgun (WGS) entry which is preliminary data.</text>
</comment>
<organism evidence="1 2">
    <name type="scientific">Pseudomonas syringae pv. actinidiae</name>
    <dbReference type="NCBI Taxonomy" id="103796"/>
    <lineage>
        <taxon>Bacteria</taxon>
        <taxon>Pseudomonadati</taxon>
        <taxon>Pseudomonadota</taxon>
        <taxon>Gammaproteobacteria</taxon>
        <taxon>Pseudomonadales</taxon>
        <taxon>Pseudomonadaceae</taxon>
        <taxon>Pseudomonas</taxon>
        <taxon>Pseudomonas syringae</taxon>
    </lineage>
</organism>
<reference evidence="1 2" key="1">
    <citation type="submission" date="2018-04" db="EMBL/GenBank/DDBJ databases">
        <title>Draft genome sequence of Pseudomonas syringae pv. actinidiae biovar 3 strains isolated from kiwifruit in Kagawa prefecture.</title>
        <authorList>
            <person name="Tabuchi M."/>
            <person name="Saito M."/>
            <person name="Fujiwara S."/>
            <person name="Sasa N."/>
            <person name="Akimitsu K."/>
            <person name="Gomi K."/>
            <person name="Konishi-Sugita S."/>
            <person name="Hamano K."/>
            <person name="Kataoka I."/>
        </authorList>
    </citation>
    <scope>NUCLEOTIDE SEQUENCE [LARGE SCALE GENOMIC DNA]</scope>
    <source>
        <strain evidence="1 2">MAFF212211</strain>
    </source>
</reference>
<evidence type="ECO:0000313" key="2">
    <source>
        <dbReference type="Proteomes" id="UP000248291"/>
    </source>
</evidence>
<gene>
    <name evidence="1" type="ORF">KPSA3_02182</name>
</gene>
<dbReference type="AlphaFoldDB" id="A0AAN4Q314"/>